<proteinExistence type="predicted"/>
<organism evidence="2">
    <name type="scientific">uncultured Caldicellulosiruptor sp</name>
    <dbReference type="NCBI Taxonomy" id="569407"/>
    <lineage>
        <taxon>Bacteria</taxon>
        <taxon>Bacillati</taxon>
        <taxon>Bacillota</taxon>
        <taxon>Bacillota incertae sedis</taxon>
        <taxon>Caldicellulosiruptorales</taxon>
        <taxon>Caldicellulosiruptoraceae</taxon>
        <taxon>Caldicellulosiruptor</taxon>
        <taxon>environmental samples</taxon>
    </lineage>
</organism>
<evidence type="ECO:0000313" key="2">
    <source>
        <dbReference type="EMBL" id="AIA87078.1"/>
    </source>
</evidence>
<feature type="non-terminal residue" evidence="2">
    <location>
        <position position="1"/>
    </location>
</feature>
<accession>A0A060BRP7</accession>
<reference evidence="2" key="1">
    <citation type="journal article" date="2013" name="Environ. Microbiol.">
        <title>Seasonally variable intestinal metagenomes of the red palm weevil (Rhynchophorus ferrugineus).</title>
        <authorList>
            <person name="Jia S."/>
            <person name="Zhang X."/>
            <person name="Zhang G."/>
            <person name="Yin A."/>
            <person name="Zhang S."/>
            <person name="Li F."/>
            <person name="Wang L."/>
            <person name="Zhao D."/>
            <person name="Yun Q."/>
            <person name="Tala"/>
            <person name="Wang J."/>
            <person name="Sun G."/>
            <person name="Baabdullah M."/>
            <person name="Yu X."/>
            <person name="Hu S."/>
            <person name="Al-Mssallem I.S."/>
            <person name="Yu J."/>
        </authorList>
    </citation>
    <scope>NUCLEOTIDE SEQUENCE</scope>
</reference>
<dbReference type="EMBL" id="KF119810">
    <property type="protein sequence ID" value="AIA87078.1"/>
    <property type="molecule type" value="Genomic_DNA"/>
</dbReference>
<evidence type="ECO:0000256" key="1">
    <source>
        <dbReference type="SAM" id="MobiDB-lite"/>
    </source>
</evidence>
<feature type="region of interest" description="Disordered" evidence="1">
    <location>
        <begin position="98"/>
        <end position="127"/>
    </location>
</feature>
<name>A0A060BRP7_9FIRM</name>
<protein>
    <submittedName>
        <fullName evidence="2">CAZy families GH16|CBM32|GH55|CBM54 protein</fullName>
    </submittedName>
</protein>
<dbReference type="AlphaFoldDB" id="A0A060BRP7"/>
<sequence length="127" mass="13486">SDYLDGNRNGFASYWVDPEVTNHSLTSAGVYSYFRDSNSFALTGISVPRTAGVTVTNAVTRALNGYGGINKVVNNFGKQVNVSSDDNIATSWLQSYTSTTESDNEAPVITLSPDPATPDSGTTYTTA</sequence>